<protein>
    <submittedName>
        <fullName evidence="2">Uncharacterized protein</fullName>
    </submittedName>
</protein>
<name>L9WLZ7_9EURY</name>
<accession>L9WLZ7</accession>
<dbReference type="PROSITE" id="PS51257">
    <property type="entry name" value="PROKAR_LIPOPROTEIN"/>
    <property type="match status" value="1"/>
</dbReference>
<evidence type="ECO:0000256" key="1">
    <source>
        <dbReference type="SAM" id="MobiDB-lite"/>
    </source>
</evidence>
<gene>
    <name evidence="2" type="ORF">C492_21952</name>
</gene>
<dbReference type="NCBIfam" id="NF038353">
    <property type="entry name" value="FxLYD_dom"/>
    <property type="match status" value="1"/>
</dbReference>
<feature type="compositionally biased region" description="Polar residues" evidence="1">
    <location>
        <begin position="48"/>
        <end position="77"/>
    </location>
</feature>
<dbReference type="EMBL" id="AOIA01000167">
    <property type="protein sequence ID" value="ELY50484.1"/>
    <property type="molecule type" value="Genomic_DNA"/>
</dbReference>
<reference evidence="2 3" key="1">
    <citation type="journal article" date="2014" name="PLoS Genet.">
        <title>Phylogenetically driven sequencing of extremely halophilic archaea reveals strategies for static and dynamic osmo-response.</title>
        <authorList>
            <person name="Becker E.A."/>
            <person name="Seitzer P.M."/>
            <person name="Tritt A."/>
            <person name="Larsen D."/>
            <person name="Krusor M."/>
            <person name="Yao A.I."/>
            <person name="Wu D."/>
            <person name="Madern D."/>
            <person name="Eisen J.A."/>
            <person name="Darling A.E."/>
            <person name="Facciotti M.T."/>
        </authorList>
    </citation>
    <scope>NUCLEOTIDE SEQUENCE [LARGE SCALE GENOMIC DNA]</scope>
    <source>
        <strain evidence="2 3">DSM 18795</strain>
    </source>
</reference>
<evidence type="ECO:0000313" key="2">
    <source>
        <dbReference type="EMBL" id="ELY50484.1"/>
    </source>
</evidence>
<organism evidence="2 3">
    <name type="scientific">Natronococcus jeotgali DSM 18795</name>
    <dbReference type="NCBI Taxonomy" id="1227498"/>
    <lineage>
        <taxon>Archaea</taxon>
        <taxon>Methanobacteriati</taxon>
        <taxon>Methanobacteriota</taxon>
        <taxon>Stenosarchaea group</taxon>
        <taxon>Halobacteria</taxon>
        <taxon>Halobacteriales</taxon>
        <taxon>Natrialbaceae</taxon>
        <taxon>Natronococcus</taxon>
    </lineage>
</organism>
<dbReference type="InterPro" id="IPR047676">
    <property type="entry name" value="FxLYD_dom"/>
</dbReference>
<proteinExistence type="predicted"/>
<dbReference type="OrthoDB" id="214274at2157"/>
<dbReference type="AlphaFoldDB" id="L9WLZ7"/>
<keyword evidence="3" id="KW-1185">Reference proteome</keyword>
<sequence length="169" mass="17674">MTGDQRRNRRAVLASLGTGAVASVAGCLGDDDGVSSGNPTYERGEVGNVTNGSRNASETSAAGQLAQSEPNTNVTPLDSLSIASHEFVIEDGFRGATVQGTVENDREERVEIAEVRARFYTDGGEQLGLYTDTVGDLDAGESWQFMVVVLLSPSDIAEYDVAALGTPAS</sequence>
<evidence type="ECO:0000313" key="3">
    <source>
        <dbReference type="Proteomes" id="UP000011531"/>
    </source>
</evidence>
<comment type="caution">
    <text evidence="2">The sequence shown here is derived from an EMBL/GenBank/DDBJ whole genome shotgun (WGS) entry which is preliminary data.</text>
</comment>
<dbReference type="RefSeq" id="WP_008427452.1">
    <property type="nucleotide sequence ID" value="NZ_AOIA01000167.1"/>
</dbReference>
<feature type="region of interest" description="Disordered" evidence="1">
    <location>
        <begin position="28"/>
        <end position="77"/>
    </location>
</feature>
<dbReference type="Proteomes" id="UP000011531">
    <property type="component" value="Unassembled WGS sequence"/>
</dbReference>